<dbReference type="EMBL" id="JFZV01000007">
    <property type="protein sequence ID" value="KDN14444.1"/>
    <property type="molecule type" value="Genomic_DNA"/>
</dbReference>
<evidence type="ECO:0000313" key="2">
    <source>
        <dbReference type="Proteomes" id="UP000027170"/>
    </source>
</evidence>
<gene>
    <name evidence="1" type="ORF">SALWKB29_1533</name>
</gene>
<evidence type="ECO:0000313" key="1">
    <source>
        <dbReference type="EMBL" id="KDN14444.1"/>
    </source>
</evidence>
<dbReference type="Proteomes" id="UP000027170">
    <property type="component" value="Unassembled WGS sequence"/>
</dbReference>
<reference evidence="1 2" key="1">
    <citation type="submission" date="2014-03" db="EMBL/GenBank/DDBJ databases">
        <title>The genomes of two eusocial bee gut symbionts.</title>
        <authorList>
            <person name="Kwong W.K."/>
            <person name="Engel P."/>
            <person name="Koch H."/>
            <person name="Moran N.A."/>
        </authorList>
    </citation>
    <scope>NUCLEOTIDE SEQUENCE [LARGE SCALE GENOMIC DNA]</scope>
    <source>
        <strain evidence="2">wkB29</strain>
    </source>
</reference>
<proteinExistence type="predicted"/>
<dbReference type="AlphaFoldDB" id="A0A836MQ35"/>
<name>A0A836MQ35_9NEIS</name>
<accession>A0A836MQ35</accession>
<protein>
    <submittedName>
        <fullName evidence="1">Uncharacterized protein</fullName>
    </submittedName>
</protein>
<sequence length="45" mass="4915">MFNILGINENVLSAVMLLKHMGCFRLDSCFCMMGKSGIAGMGIFI</sequence>
<organism evidence="1 2">
    <name type="scientific">Snodgrassella communis</name>
    <dbReference type="NCBI Taxonomy" id="2946699"/>
    <lineage>
        <taxon>Bacteria</taxon>
        <taxon>Pseudomonadati</taxon>
        <taxon>Pseudomonadota</taxon>
        <taxon>Betaproteobacteria</taxon>
        <taxon>Neisseriales</taxon>
        <taxon>Neisseriaceae</taxon>
        <taxon>Snodgrassella</taxon>
    </lineage>
</organism>
<keyword evidence="2" id="KW-1185">Reference proteome</keyword>
<comment type="caution">
    <text evidence="1">The sequence shown here is derived from an EMBL/GenBank/DDBJ whole genome shotgun (WGS) entry which is preliminary data.</text>
</comment>